<proteinExistence type="inferred from homology"/>
<dbReference type="GO" id="GO:0002143">
    <property type="term" value="P:tRNA wobble position uridine thiolation"/>
    <property type="evidence" value="ECO:0007669"/>
    <property type="project" value="TreeGrafter"/>
</dbReference>
<dbReference type="Proteomes" id="UP000636956">
    <property type="component" value="Unassembled WGS sequence"/>
</dbReference>
<feature type="region of interest" description="Interaction with tRNA" evidence="10">
    <location>
        <begin position="148"/>
        <end position="150"/>
    </location>
</feature>
<organism evidence="13 14">
    <name type="scientific">Agromyces bauzanensis</name>
    <dbReference type="NCBI Taxonomy" id="1308924"/>
    <lineage>
        <taxon>Bacteria</taxon>
        <taxon>Bacillati</taxon>
        <taxon>Actinomycetota</taxon>
        <taxon>Actinomycetes</taxon>
        <taxon>Micrococcales</taxon>
        <taxon>Microbacteriaceae</taxon>
        <taxon>Agromyces</taxon>
    </lineage>
</organism>
<evidence type="ECO:0000256" key="6">
    <source>
        <dbReference type="ARBA" id="ARBA00022840"/>
    </source>
</evidence>
<evidence type="ECO:0000256" key="1">
    <source>
        <dbReference type="ARBA" id="ARBA00022490"/>
    </source>
</evidence>
<evidence type="ECO:0000313" key="14">
    <source>
        <dbReference type="Proteomes" id="UP000636956"/>
    </source>
</evidence>
<sequence>MRVLAAMSGGVDSAVAAARAVDAGHDVVGVHLALSRMPGTLRTGSRGCCTIEDSMDAQRAANVLGIPYYVWDFSERFKADVVDDFIAEYAAGRTPNPCMRCNERIKFAALLEKALALGFDAVCTGHYATIVTDAAGNRELHRASAWAKDQSYVLGVLTAEQLAHAYFPLGDTPSKQLVREEAARRRLSVAQKPDSHDICFIPDGDTRGWLAEKVGTAHGDIVDRAGEVVGSHEGAHAYTVGQRRGLRLGTPAPDGKPRFVLEVRPKENTVVVGPKVALATAEIAGSRYTWAGQPPEDAATPFACEVQIRAHADPVPATAVVAGGQLVVTPEHPLDGVAPGQTAVVYVGTRVLGQCTIDRTVSAVPVDA</sequence>
<evidence type="ECO:0000256" key="10">
    <source>
        <dbReference type="HAMAP-Rule" id="MF_00144"/>
    </source>
</evidence>
<protein>
    <recommendedName>
        <fullName evidence="10">tRNA-specific 2-thiouridylase MnmA</fullName>
        <ecNumber evidence="10">2.8.1.13</ecNumber>
    </recommendedName>
</protein>
<dbReference type="EC" id="2.8.1.13" evidence="10"/>
<evidence type="ECO:0000256" key="7">
    <source>
        <dbReference type="ARBA" id="ARBA00022884"/>
    </source>
</evidence>
<dbReference type="GO" id="GO:0000049">
    <property type="term" value="F:tRNA binding"/>
    <property type="evidence" value="ECO:0007669"/>
    <property type="project" value="UniProtKB-KW"/>
</dbReference>
<keyword evidence="7 10" id="KW-0694">RNA-binding</keyword>
<dbReference type="NCBIfam" id="TIGR00420">
    <property type="entry name" value="trmU"/>
    <property type="match status" value="1"/>
</dbReference>
<evidence type="ECO:0000256" key="2">
    <source>
        <dbReference type="ARBA" id="ARBA00022555"/>
    </source>
</evidence>
<feature type="binding site" evidence="10">
    <location>
        <position position="125"/>
    </location>
    <ligand>
        <name>ATP</name>
        <dbReference type="ChEBI" id="CHEBI:30616"/>
    </ligand>
</feature>
<feature type="site" description="Interaction with tRNA" evidence="10">
    <location>
        <position position="126"/>
    </location>
</feature>
<dbReference type="InterPro" id="IPR014729">
    <property type="entry name" value="Rossmann-like_a/b/a_fold"/>
</dbReference>
<dbReference type="InterPro" id="IPR004506">
    <property type="entry name" value="MnmA-like"/>
</dbReference>
<dbReference type="FunFam" id="3.40.50.620:FF:000057">
    <property type="entry name" value="tRNA-specific 2-thiouridylase MnmA"/>
    <property type="match status" value="1"/>
</dbReference>
<comment type="subcellular location">
    <subcellularLocation>
        <location evidence="10">Cytoplasm</location>
    </subcellularLocation>
</comment>
<comment type="function">
    <text evidence="10">Catalyzes the 2-thiolation of uridine at the wobble position (U34) of tRNA, leading to the formation of s(2)U34.</text>
</comment>
<comment type="caution">
    <text evidence="13">The sequence shown here is derived from an EMBL/GenBank/DDBJ whole genome shotgun (WGS) entry which is preliminary data.</text>
</comment>
<feature type="binding site" evidence="10">
    <location>
        <begin position="6"/>
        <end position="13"/>
    </location>
    <ligand>
        <name>ATP</name>
        <dbReference type="ChEBI" id="CHEBI:30616"/>
    </ligand>
</feature>
<evidence type="ECO:0000259" key="12">
    <source>
        <dbReference type="Pfam" id="PF20259"/>
    </source>
</evidence>
<feature type="binding site" evidence="10">
    <location>
        <position position="32"/>
    </location>
    <ligand>
        <name>ATP</name>
        <dbReference type="ChEBI" id="CHEBI:30616"/>
    </ligand>
</feature>
<gene>
    <name evidence="10 13" type="primary">mnmA</name>
    <name evidence="13" type="ORF">GCM10011372_17490</name>
</gene>
<feature type="domain" description="tRNA-specific 2-thiouridylase MnmA-like central" evidence="12">
    <location>
        <begin position="209"/>
        <end position="273"/>
    </location>
</feature>
<keyword evidence="8" id="KW-1015">Disulfide bond</keyword>
<evidence type="ECO:0000256" key="5">
    <source>
        <dbReference type="ARBA" id="ARBA00022741"/>
    </source>
</evidence>
<dbReference type="GO" id="GO:0005524">
    <property type="term" value="F:ATP binding"/>
    <property type="evidence" value="ECO:0007669"/>
    <property type="project" value="UniProtKB-KW"/>
</dbReference>
<dbReference type="NCBIfam" id="NF001138">
    <property type="entry name" value="PRK00143.1"/>
    <property type="match status" value="1"/>
</dbReference>
<keyword evidence="5 10" id="KW-0547">Nucleotide-binding</keyword>
<dbReference type="Gene3D" id="2.40.30.10">
    <property type="entry name" value="Translation factors"/>
    <property type="match status" value="1"/>
</dbReference>
<accession>A0A917PHY8</accession>
<dbReference type="SUPFAM" id="SSF52402">
    <property type="entry name" value="Adenine nucleotide alpha hydrolases-like"/>
    <property type="match status" value="1"/>
</dbReference>
<dbReference type="Pfam" id="PF20258">
    <property type="entry name" value="tRNA_Me_trans_C"/>
    <property type="match status" value="1"/>
</dbReference>
<keyword evidence="14" id="KW-1185">Reference proteome</keyword>
<dbReference type="InterPro" id="IPR023382">
    <property type="entry name" value="MnmA-like_central_sf"/>
</dbReference>
<dbReference type="AlphaFoldDB" id="A0A917PHY8"/>
<dbReference type="GO" id="GO:0005737">
    <property type="term" value="C:cytoplasm"/>
    <property type="evidence" value="ECO:0007669"/>
    <property type="project" value="UniProtKB-SubCell"/>
</dbReference>
<dbReference type="InterPro" id="IPR046885">
    <property type="entry name" value="MnmA-like_C"/>
</dbReference>
<dbReference type="CDD" id="cd01998">
    <property type="entry name" value="MnmA_TRMU-like"/>
    <property type="match status" value="1"/>
</dbReference>
<evidence type="ECO:0000256" key="8">
    <source>
        <dbReference type="ARBA" id="ARBA00023157"/>
    </source>
</evidence>
<dbReference type="Gene3D" id="3.40.50.620">
    <property type="entry name" value="HUPs"/>
    <property type="match status" value="1"/>
</dbReference>
<reference evidence="13" key="2">
    <citation type="submission" date="2020-09" db="EMBL/GenBank/DDBJ databases">
        <authorList>
            <person name="Sun Q."/>
            <person name="Zhou Y."/>
        </authorList>
    </citation>
    <scope>NUCLEOTIDE SEQUENCE</scope>
    <source>
        <strain evidence="13">CGMCC 1.8984</strain>
    </source>
</reference>
<comment type="similarity">
    <text evidence="10">Belongs to the MnmA/TRMU family.</text>
</comment>
<dbReference type="RefSeq" id="WP_188743047.1">
    <property type="nucleotide sequence ID" value="NZ_BAABFW010000001.1"/>
</dbReference>
<feature type="active site" description="Nucleophile" evidence="10">
    <location>
        <position position="101"/>
    </location>
</feature>
<comment type="catalytic activity">
    <reaction evidence="9 10">
        <text>S-sulfanyl-L-cysteinyl-[protein] + uridine(34) in tRNA + AH2 + ATP = 2-thiouridine(34) in tRNA + L-cysteinyl-[protein] + A + AMP + diphosphate + H(+)</text>
        <dbReference type="Rhea" id="RHEA:47032"/>
        <dbReference type="Rhea" id="RHEA-COMP:10131"/>
        <dbReference type="Rhea" id="RHEA-COMP:11726"/>
        <dbReference type="Rhea" id="RHEA-COMP:11727"/>
        <dbReference type="Rhea" id="RHEA-COMP:11728"/>
        <dbReference type="ChEBI" id="CHEBI:13193"/>
        <dbReference type="ChEBI" id="CHEBI:15378"/>
        <dbReference type="ChEBI" id="CHEBI:17499"/>
        <dbReference type="ChEBI" id="CHEBI:29950"/>
        <dbReference type="ChEBI" id="CHEBI:30616"/>
        <dbReference type="ChEBI" id="CHEBI:33019"/>
        <dbReference type="ChEBI" id="CHEBI:61963"/>
        <dbReference type="ChEBI" id="CHEBI:65315"/>
        <dbReference type="ChEBI" id="CHEBI:87170"/>
        <dbReference type="ChEBI" id="CHEBI:456215"/>
        <dbReference type="EC" id="2.8.1.13"/>
    </reaction>
</comment>
<feature type="domain" description="tRNA-specific 2-thiouridylase MnmA-like C-terminal" evidence="11">
    <location>
        <begin position="282"/>
        <end position="357"/>
    </location>
</feature>
<feature type="site" description="Interaction with tRNA" evidence="10">
    <location>
        <position position="341"/>
    </location>
</feature>
<keyword evidence="4 10" id="KW-0819">tRNA processing</keyword>
<name>A0A917PHY8_9MICO</name>
<reference evidence="13" key="1">
    <citation type="journal article" date="2014" name="Int. J. Syst. Evol. Microbiol.">
        <title>Complete genome sequence of Corynebacterium casei LMG S-19264T (=DSM 44701T), isolated from a smear-ripened cheese.</title>
        <authorList>
            <consortium name="US DOE Joint Genome Institute (JGI-PGF)"/>
            <person name="Walter F."/>
            <person name="Albersmeier A."/>
            <person name="Kalinowski J."/>
            <person name="Ruckert C."/>
        </authorList>
    </citation>
    <scope>NUCLEOTIDE SEQUENCE</scope>
    <source>
        <strain evidence="13">CGMCC 1.8984</strain>
    </source>
</reference>
<keyword evidence="1 10" id="KW-0963">Cytoplasm</keyword>
<evidence type="ECO:0000259" key="11">
    <source>
        <dbReference type="Pfam" id="PF20258"/>
    </source>
</evidence>
<keyword evidence="2 10" id="KW-0820">tRNA-binding</keyword>
<dbReference type="Gene3D" id="2.30.30.280">
    <property type="entry name" value="Adenine nucleotide alpha hydrolases-like domains"/>
    <property type="match status" value="1"/>
</dbReference>
<comment type="caution">
    <text evidence="10">Lacks conserved residue(s) required for the propagation of feature annotation.</text>
</comment>
<keyword evidence="3 10" id="KW-0808">Transferase</keyword>
<evidence type="ECO:0000256" key="9">
    <source>
        <dbReference type="ARBA" id="ARBA00051542"/>
    </source>
</evidence>
<dbReference type="EMBL" id="BMMD01000008">
    <property type="protein sequence ID" value="GGJ79586.1"/>
    <property type="molecule type" value="Genomic_DNA"/>
</dbReference>
<keyword evidence="6 10" id="KW-0067">ATP-binding</keyword>
<dbReference type="InterPro" id="IPR046884">
    <property type="entry name" value="MnmA-like_central"/>
</dbReference>
<dbReference type="Pfam" id="PF03054">
    <property type="entry name" value="tRNA_Me_trans"/>
    <property type="match status" value="1"/>
</dbReference>
<evidence type="ECO:0000256" key="4">
    <source>
        <dbReference type="ARBA" id="ARBA00022694"/>
    </source>
</evidence>
<dbReference type="GO" id="GO:0103016">
    <property type="term" value="F:tRNA-uridine 2-sulfurtransferase activity"/>
    <property type="evidence" value="ECO:0007669"/>
    <property type="project" value="UniProtKB-EC"/>
</dbReference>
<dbReference type="PANTHER" id="PTHR11933">
    <property type="entry name" value="TRNA 5-METHYLAMINOMETHYL-2-THIOURIDYLATE -METHYLTRANSFERASE"/>
    <property type="match status" value="1"/>
</dbReference>
<dbReference type="HAMAP" id="MF_00144">
    <property type="entry name" value="tRNA_thiouridyl_MnmA"/>
    <property type="match status" value="1"/>
</dbReference>
<evidence type="ECO:0000256" key="3">
    <source>
        <dbReference type="ARBA" id="ARBA00022679"/>
    </source>
</evidence>
<dbReference type="PANTHER" id="PTHR11933:SF5">
    <property type="entry name" value="MITOCHONDRIAL TRNA-SPECIFIC 2-THIOURIDYLASE 1"/>
    <property type="match status" value="1"/>
</dbReference>
<dbReference type="Pfam" id="PF20259">
    <property type="entry name" value="tRNA_Me_trans_M"/>
    <property type="match status" value="1"/>
</dbReference>
<evidence type="ECO:0000313" key="13">
    <source>
        <dbReference type="EMBL" id="GGJ79586.1"/>
    </source>
</evidence>
<feature type="active site" description="Cysteine persulfide intermediate" evidence="10">
    <location>
        <position position="199"/>
    </location>
</feature>